<dbReference type="Proteomes" id="UP001283361">
    <property type="component" value="Unassembled WGS sequence"/>
</dbReference>
<sequence length="58" mass="6827">MLRFGSTRTSFSEYYTRYSAPAKGNPLRNHITERYVRVSWVICYLYQLANVTSAQKCQ</sequence>
<reference evidence="1" key="1">
    <citation type="journal article" date="2023" name="G3 (Bethesda)">
        <title>A reference genome for the long-term kleptoplast-retaining sea slug Elysia crispata morphotype clarki.</title>
        <authorList>
            <person name="Eastman K.E."/>
            <person name="Pendleton A.L."/>
            <person name="Shaikh M.A."/>
            <person name="Suttiyut T."/>
            <person name="Ogas R."/>
            <person name="Tomko P."/>
            <person name="Gavelis G."/>
            <person name="Widhalm J.R."/>
            <person name="Wisecaver J.H."/>
        </authorList>
    </citation>
    <scope>NUCLEOTIDE SEQUENCE</scope>
    <source>
        <strain evidence="1">ECLA1</strain>
    </source>
</reference>
<comment type="caution">
    <text evidence="1">The sequence shown here is derived from an EMBL/GenBank/DDBJ whole genome shotgun (WGS) entry which is preliminary data.</text>
</comment>
<protein>
    <submittedName>
        <fullName evidence="1">Uncharacterized protein</fullName>
    </submittedName>
</protein>
<feature type="non-terminal residue" evidence="1">
    <location>
        <position position="1"/>
    </location>
</feature>
<gene>
    <name evidence="1" type="ORF">RRG08_062664</name>
</gene>
<accession>A0AAE1D6I8</accession>
<dbReference type="AlphaFoldDB" id="A0AAE1D6I8"/>
<proteinExistence type="predicted"/>
<keyword evidence="2" id="KW-1185">Reference proteome</keyword>
<dbReference type="EMBL" id="JAWDGP010005152">
    <property type="protein sequence ID" value="KAK3759196.1"/>
    <property type="molecule type" value="Genomic_DNA"/>
</dbReference>
<organism evidence="1 2">
    <name type="scientific">Elysia crispata</name>
    <name type="common">lettuce slug</name>
    <dbReference type="NCBI Taxonomy" id="231223"/>
    <lineage>
        <taxon>Eukaryota</taxon>
        <taxon>Metazoa</taxon>
        <taxon>Spiralia</taxon>
        <taxon>Lophotrochozoa</taxon>
        <taxon>Mollusca</taxon>
        <taxon>Gastropoda</taxon>
        <taxon>Heterobranchia</taxon>
        <taxon>Euthyneura</taxon>
        <taxon>Panpulmonata</taxon>
        <taxon>Sacoglossa</taxon>
        <taxon>Placobranchoidea</taxon>
        <taxon>Plakobranchidae</taxon>
        <taxon>Elysia</taxon>
    </lineage>
</organism>
<name>A0AAE1D6I8_9GAST</name>
<evidence type="ECO:0000313" key="2">
    <source>
        <dbReference type="Proteomes" id="UP001283361"/>
    </source>
</evidence>
<evidence type="ECO:0000313" key="1">
    <source>
        <dbReference type="EMBL" id="KAK3759196.1"/>
    </source>
</evidence>